<dbReference type="InterPro" id="IPR013565">
    <property type="entry name" value="Fas1/AflB-like_central"/>
</dbReference>
<sequence length="736" mass="81029">GTTGHSQGIVSSVVLAASETEKQFVQTTQKALGLLFWIGVRSQRACPATTLNPNILQDSLANAEGVPTPMLSVTGLSLAEVKKHADTTNSFLPSDRKVHLSLINGPRAAIFTGPPQSLYGLNVALRKLKADAGKDQSRVPFSQRKLRFSSRFLPVAVPFHSAYLEGVPERVAQDVKEHGISLDSVELAIPVYHTNTGEDLRQTKNLTASLVAQICIQPVLWEKATEAASVTHFLDFGPGGSSGIGALTHRNKEGRGAQVILMGSLDGRQGELLDKSDFFDSDVHAVKFAPNWEETFRPKLIRIASTNEVHVDTSFSRLLGKAPLMVAGMTPCTADERFVSAVTNAGFHVELAGGGQHSERHLRERVDKILESIAPGEGITLNILFLNPRLWGFQYPAVQSMRREGIPMEGVVVAAGVPSLDVADEIIKNLHAAGIRHVAFKPGSVETIRRVISIAKNNPDMPIILQWTGGRGGGHHSYEDFHQPVLETYGAIRRQSNLILVVGSGFGDAEETLPYLTGQWSVKFDYAPMPFDGLLFGSRVMVAKECLTSRAVKELIVASPGIDDESLWERTFKGPVGGVITVQSELGEPIHKIANRGILFWREMDDTIFSLPRDKRLPALLKRKEEIIARLNADFQKPWFGRKADGTVCDLHEMTYEEVGDRLRTLLWVQAREAWIDPSFKLTVADFLRRIEERFSQVEKPSLLQSLDVLDSKPELVVKEVIDAFPEVRRNFEGGG</sequence>
<dbReference type="PRINTS" id="PR01483">
    <property type="entry name" value="FASYNTHASE"/>
</dbReference>
<dbReference type="FunFam" id="3.40.366.10:FF:000007">
    <property type="entry name" value="Fatty acid synthase beta subunit dehydratase"/>
    <property type="match status" value="1"/>
</dbReference>
<organism evidence="6 7">
    <name type="scientific">Blyttiomyces helicus</name>
    <dbReference type="NCBI Taxonomy" id="388810"/>
    <lineage>
        <taxon>Eukaryota</taxon>
        <taxon>Fungi</taxon>
        <taxon>Fungi incertae sedis</taxon>
        <taxon>Chytridiomycota</taxon>
        <taxon>Chytridiomycota incertae sedis</taxon>
        <taxon>Chytridiomycetes</taxon>
        <taxon>Chytridiomycetes incertae sedis</taxon>
        <taxon>Blyttiomyces</taxon>
    </lineage>
</organism>
<dbReference type="FunFam" id="3.20.20.70:FF:000078">
    <property type="entry name" value="Fatty acid synthase beta subunit dehydratase"/>
    <property type="match status" value="1"/>
</dbReference>
<dbReference type="AlphaFoldDB" id="A0A4P9W050"/>
<gene>
    <name evidence="6" type="ORF">BDK51DRAFT_23017</name>
</gene>
<dbReference type="GO" id="GO:0006633">
    <property type="term" value="P:fatty acid biosynthetic process"/>
    <property type="evidence" value="ECO:0007669"/>
    <property type="project" value="InterPro"/>
</dbReference>
<dbReference type="InterPro" id="IPR016035">
    <property type="entry name" value="Acyl_Trfase/lysoPLipase"/>
</dbReference>
<dbReference type="InterPro" id="IPR003965">
    <property type="entry name" value="Fatty_acid_synthase"/>
</dbReference>
<feature type="non-terminal residue" evidence="6">
    <location>
        <position position="1"/>
    </location>
</feature>
<keyword evidence="2" id="KW-0378">Hydrolase</keyword>
<evidence type="ECO:0000256" key="3">
    <source>
        <dbReference type="ARBA" id="ARBA00022857"/>
    </source>
</evidence>
<dbReference type="Gene3D" id="3.20.20.70">
    <property type="entry name" value="Aldolase class I"/>
    <property type="match status" value="1"/>
</dbReference>
<feature type="domain" description="Malonyl-CoA:ACP transacylase (MAT)" evidence="5">
    <location>
        <begin position="19"/>
        <end position="269"/>
    </location>
</feature>
<dbReference type="Gene3D" id="3.40.366.10">
    <property type="entry name" value="Malonyl-Coenzyme A Acyl Carrier Protein, domain 2"/>
    <property type="match status" value="2"/>
</dbReference>
<dbReference type="InterPro" id="IPR014043">
    <property type="entry name" value="Acyl_transferase_dom"/>
</dbReference>
<name>A0A4P9W050_9FUNG</name>
<evidence type="ECO:0000313" key="6">
    <source>
        <dbReference type="EMBL" id="RKO84453.1"/>
    </source>
</evidence>
<dbReference type="Proteomes" id="UP000269721">
    <property type="component" value="Unassembled WGS sequence"/>
</dbReference>
<evidence type="ECO:0000256" key="4">
    <source>
        <dbReference type="ARBA" id="ARBA00023002"/>
    </source>
</evidence>
<dbReference type="Pfam" id="PF08354">
    <property type="entry name" value="Fas1-AflB-like_hel"/>
    <property type="match status" value="1"/>
</dbReference>
<dbReference type="InterPro" id="IPR013785">
    <property type="entry name" value="Aldolase_TIM"/>
</dbReference>
<dbReference type="PANTHER" id="PTHR10982:SF21">
    <property type="entry name" value="FATTY ACID SYNTHASE SUBUNIT BETA"/>
    <property type="match status" value="1"/>
</dbReference>
<dbReference type="EMBL" id="ML000081">
    <property type="protein sequence ID" value="RKO84453.1"/>
    <property type="molecule type" value="Genomic_DNA"/>
</dbReference>
<keyword evidence="3" id="KW-0521">NADP</keyword>
<reference evidence="7" key="1">
    <citation type="journal article" date="2018" name="Nat. Microbiol.">
        <title>Leveraging single-cell genomics to expand the fungal tree of life.</title>
        <authorList>
            <person name="Ahrendt S.R."/>
            <person name="Quandt C.A."/>
            <person name="Ciobanu D."/>
            <person name="Clum A."/>
            <person name="Salamov A."/>
            <person name="Andreopoulos B."/>
            <person name="Cheng J.F."/>
            <person name="Woyke T."/>
            <person name="Pelin A."/>
            <person name="Henrissat B."/>
            <person name="Reynolds N.K."/>
            <person name="Benny G.L."/>
            <person name="Smith M.E."/>
            <person name="James T.Y."/>
            <person name="Grigoriev I.V."/>
        </authorList>
    </citation>
    <scope>NUCLEOTIDE SEQUENCE [LARGE SCALE GENOMIC DNA]</scope>
</reference>
<dbReference type="InterPro" id="IPR001227">
    <property type="entry name" value="Ac_transferase_dom_sf"/>
</dbReference>
<evidence type="ECO:0000256" key="1">
    <source>
        <dbReference type="ARBA" id="ARBA00022679"/>
    </source>
</evidence>
<dbReference type="Gene3D" id="1.20.930.70">
    <property type="match status" value="1"/>
</dbReference>
<keyword evidence="4" id="KW-0560">Oxidoreductase</keyword>
<dbReference type="SMART" id="SM00827">
    <property type="entry name" value="PKS_AT"/>
    <property type="match status" value="1"/>
</dbReference>
<dbReference type="InterPro" id="IPR032088">
    <property type="entry name" value="SAT"/>
</dbReference>
<keyword evidence="7" id="KW-1185">Reference proteome</keyword>
<accession>A0A4P9W050</accession>
<dbReference type="OrthoDB" id="5417908at2759"/>
<dbReference type="PANTHER" id="PTHR10982">
    <property type="entry name" value="MALONYL COA-ACYL CARRIER PROTEIN TRANSACYLASE"/>
    <property type="match status" value="1"/>
</dbReference>
<keyword evidence="1" id="KW-0808">Transferase</keyword>
<dbReference type="Pfam" id="PF16073">
    <property type="entry name" value="SAT"/>
    <property type="match status" value="1"/>
</dbReference>
<evidence type="ECO:0000256" key="2">
    <source>
        <dbReference type="ARBA" id="ARBA00022801"/>
    </source>
</evidence>
<dbReference type="GO" id="GO:0005835">
    <property type="term" value="C:fatty acid synthase complex"/>
    <property type="evidence" value="ECO:0007669"/>
    <property type="project" value="InterPro"/>
</dbReference>
<dbReference type="GO" id="GO:0004312">
    <property type="term" value="F:fatty acid synthase activity"/>
    <property type="evidence" value="ECO:0007669"/>
    <property type="project" value="InterPro"/>
</dbReference>
<dbReference type="SUPFAM" id="SSF51395">
    <property type="entry name" value="FMN-linked oxidoreductases"/>
    <property type="match status" value="1"/>
</dbReference>
<evidence type="ECO:0000313" key="7">
    <source>
        <dbReference type="Proteomes" id="UP000269721"/>
    </source>
</evidence>
<protein>
    <recommendedName>
        <fullName evidence="5">Malonyl-CoA:ACP transacylase (MAT) domain-containing protein</fullName>
    </recommendedName>
</protein>
<dbReference type="Gene3D" id="6.20.240.10">
    <property type="match status" value="1"/>
</dbReference>
<dbReference type="InterPro" id="IPR050830">
    <property type="entry name" value="Fungal_FAS"/>
</dbReference>
<dbReference type="GO" id="GO:0016787">
    <property type="term" value="F:hydrolase activity"/>
    <property type="evidence" value="ECO:0007669"/>
    <property type="project" value="UniProtKB-KW"/>
</dbReference>
<dbReference type="SUPFAM" id="SSF52151">
    <property type="entry name" value="FabD/lysophospholipase-like"/>
    <property type="match status" value="1"/>
</dbReference>
<evidence type="ECO:0000259" key="5">
    <source>
        <dbReference type="SMART" id="SM00827"/>
    </source>
</evidence>
<proteinExistence type="predicted"/>
<dbReference type="GO" id="GO:0004318">
    <property type="term" value="F:enoyl-[acyl-carrier-protein] reductase (NADH) activity"/>
    <property type="evidence" value="ECO:0007669"/>
    <property type="project" value="InterPro"/>
</dbReference>